<evidence type="ECO:0000259" key="1">
    <source>
        <dbReference type="Pfam" id="PF06744"/>
    </source>
</evidence>
<dbReference type="InterPro" id="IPR048677">
    <property type="entry name" value="TssM1_hel"/>
</dbReference>
<dbReference type="InterPro" id="IPR053156">
    <property type="entry name" value="T6SS_TssM-like"/>
</dbReference>
<gene>
    <name evidence="5" type="ORF">NCTC13315_00685</name>
</gene>
<dbReference type="OrthoDB" id="9758229at2"/>
<dbReference type="Pfam" id="PF06761">
    <property type="entry name" value="IcmF-related"/>
    <property type="match status" value="1"/>
</dbReference>
<dbReference type="InterPro" id="IPR025743">
    <property type="entry name" value="TssM1_N"/>
</dbReference>
<dbReference type="EMBL" id="UGNV01000001">
    <property type="protein sequence ID" value="STX28161.1"/>
    <property type="molecule type" value="Genomic_DNA"/>
</dbReference>
<dbReference type="PANTHER" id="PTHR36153:SF1">
    <property type="entry name" value="TYPE VI SECRETION SYSTEM COMPONENT TSSM1"/>
    <property type="match status" value="1"/>
</dbReference>
<dbReference type="Pfam" id="PF21070">
    <property type="entry name" value="IcmF_helical"/>
    <property type="match status" value="1"/>
</dbReference>
<protein>
    <submittedName>
        <fullName evidence="5">IcmF</fullName>
    </submittedName>
</protein>
<keyword evidence="6" id="KW-1185">Reference proteome</keyword>
<reference evidence="5 6" key="1">
    <citation type="submission" date="2018-06" db="EMBL/GenBank/DDBJ databases">
        <authorList>
            <consortium name="Pathogen Informatics"/>
            <person name="Doyle S."/>
        </authorList>
    </citation>
    <scope>NUCLEOTIDE SEQUENCE [LARGE SCALE GENOMIC DNA]</scope>
    <source>
        <strain evidence="5 6">NCTC13315</strain>
    </source>
</reference>
<dbReference type="Proteomes" id="UP000254968">
    <property type="component" value="Unassembled WGS sequence"/>
</dbReference>
<evidence type="ECO:0000313" key="6">
    <source>
        <dbReference type="Proteomes" id="UP000254968"/>
    </source>
</evidence>
<organism evidence="5 6">
    <name type="scientific">Legionella beliardensis</name>
    <dbReference type="NCBI Taxonomy" id="91822"/>
    <lineage>
        <taxon>Bacteria</taxon>
        <taxon>Pseudomonadati</taxon>
        <taxon>Pseudomonadota</taxon>
        <taxon>Gammaproteobacteria</taxon>
        <taxon>Legionellales</taxon>
        <taxon>Legionellaceae</taxon>
        <taxon>Legionella</taxon>
    </lineage>
</organism>
<dbReference type="InterPro" id="IPR010623">
    <property type="entry name" value="IcmF_C"/>
</dbReference>
<sequence length="973" mass="111390">MDKSLQALCEALKRISAQLKPQNNPISFILLTGKINQGKSALLKQSSLKHYAIEAESQAQIFYNDLGIILELGETWLNQRETLLASSLKQLNRCHKGIKISGIMLCIDCSDLFLVEPLNLQEQCKSHTLLLERFVSALGYPIDAALMFTKLDTLAGFAEFFQSEHDLNLKKPLGFSLESAQERSQLLSSYKIQFDKMIELLGQQIINKLHPARSTVKRTLIREFPLQLAGLRAPIQTLLQHLNSNLVSLQAIYFSSAEQGGLSVDRLNKRIQHEYALVLQDKFPQSTNYRAYFIADAIQAFQVQTQYHLSQLSKKQRLMIGATAALAGLLLIGLSYQYFKTAQLLDETSKELIAYETLSNQSNHASALYHLSLAENKLNLIPKGILQVSVINQLKTKLHKNTKAKLRHNFLPELVTNLEQTLTNPSQTQSARYQALKIYLMLGEPEHFSEVEIRHWFKQYWQMRHSTELDDTQELLLKNALKQPFQPLVINHQLVSDVRNYLNALPVNYLYYSLAKSYFPRQKVTLDIKGFDLASRELPIYFTKAGFKQILASLTEITKKLQQENWVLARQDLDILPAQLEQAYCFDYVTWWQNFARRTRPHHYQGYEQARQLTQILQQTNAITNLLTLMQQQTSPEAEQQFELFNQKIANQFTPLNLMTASAAQEFTQNINELEKFLTTLSLINDHSQTIFNLTRSRFLGESVTDPLSTLYNKARQFPEPVASWAKQIADDTWFIFINDSKKYLNKKWQDNVFNVYQTTIAHRYPLDSLQGEEVALADFNKFFAPQGTLNAFVNEYLKPFLDTTHPQWQPKELNGYVLPISTDLVNELIRANVISNMFFPDNASTSRIEFSLQKINLDPMVGSLQLDIGQITLKDTQTSESYTNFSWPETNAKLSLNAIDGAHFELEEKGVWAFFKMLQKVNVLVDSNDSASLQILFEVNGNSGRYLLKTQNQINPFSPGILTGFNLNQDIA</sequence>
<accession>A0A378I088</accession>
<feature type="domain" description="Type VI secretion system component TssM1 helical" evidence="4">
    <location>
        <begin position="744"/>
        <end position="842"/>
    </location>
</feature>
<feature type="domain" description="Type VI secretion system IcmF C-terminal" evidence="1">
    <location>
        <begin position="851"/>
        <end position="952"/>
    </location>
</feature>
<dbReference type="PANTHER" id="PTHR36153">
    <property type="entry name" value="INNER MEMBRANE PROTEIN-RELATED"/>
    <property type="match status" value="1"/>
</dbReference>
<evidence type="ECO:0000259" key="4">
    <source>
        <dbReference type="Pfam" id="PF21070"/>
    </source>
</evidence>
<dbReference type="InterPro" id="IPR009612">
    <property type="entry name" value="IcmF-rel"/>
</dbReference>
<evidence type="ECO:0000259" key="2">
    <source>
        <dbReference type="Pfam" id="PF06761"/>
    </source>
</evidence>
<dbReference type="NCBIfam" id="NF038226">
    <property type="entry name" value="IcmF_IVB"/>
    <property type="match status" value="1"/>
</dbReference>
<feature type="domain" description="Type VI secretion system component TssM1 N-terminal" evidence="3">
    <location>
        <begin position="88"/>
        <end position="301"/>
    </location>
</feature>
<proteinExistence type="predicted"/>
<dbReference type="RefSeq" id="WP_115301928.1">
    <property type="nucleotide sequence ID" value="NZ_CAAAHO010000008.1"/>
</dbReference>
<evidence type="ECO:0000259" key="3">
    <source>
        <dbReference type="Pfam" id="PF14331"/>
    </source>
</evidence>
<feature type="domain" description="IcmF-related" evidence="2">
    <location>
        <begin position="398"/>
        <end position="634"/>
    </location>
</feature>
<dbReference type="Pfam" id="PF14331">
    <property type="entry name" value="IcmF-related_N"/>
    <property type="match status" value="1"/>
</dbReference>
<name>A0A378I088_9GAMM</name>
<dbReference type="Pfam" id="PF06744">
    <property type="entry name" value="IcmF_C"/>
    <property type="match status" value="1"/>
</dbReference>
<dbReference type="AlphaFoldDB" id="A0A378I088"/>
<evidence type="ECO:0000313" key="5">
    <source>
        <dbReference type="EMBL" id="STX28161.1"/>
    </source>
</evidence>